<keyword evidence="2" id="KW-1185">Reference proteome</keyword>
<accession>A0A5N6RB36</accession>
<gene>
    <name evidence="1" type="ORF">FH972_013759</name>
</gene>
<organism evidence="1 2">
    <name type="scientific">Carpinus fangiana</name>
    <dbReference type="NCBI Taxonomy" id="176857"/>
    <lineage>
        <taxon>Eukaryota</taxon>
        <taxon>Viridiplantae</taxon>
        <taxon>Streptophyta</taxon>
        <taxon>Embryophyta</taxon>
        <taxon>Tracheophyta</taxon>
        <taxon>Spermatophyta</taxon>
        <taxon>Magnoliopsida</taxon>
        <taxon>eudicotyledons</taxon>
        <taxon>Gunneridae</taxon>
        <taxon>Pentapetalae</taxon>
        <taxon>rosids</taxon>
        <taxon>fabids</taxon>
        <taxon>Fagales</taxon>
        <taxon>Betulaceae</taxon>
        <taxon>Carpinus</taxon>
    </lineage>
</organism>
<sequence length="311" mass="35075">MRLEDNLRQIFWQNSSVRKEALTVIEQCLEQLPFGFRCSSTLFVLEKSYTEAPNLHIDTARKLIEIMAMISTRSGRPDFFSVVEVVTVLLGIFSQHGIAQFGSAVESMFLRFSHSLQLLPALSESCMRNYSRETLNMFLPNENEILLSAGKALCLKAMMRTFVWQYGSQTEIENVWHCVRITIETRRIETIHASLAQRIISVGFVGVVHPLNNAELGAMLKAIACPLNNAVNASDVGFCKALCALITSILSHQSVINYIRTLISTDFDYIVRTYFTLRSTLNRCNFNASRVFLDAVVQAKVALDAIFWPTS</sequence>
<protein>
    <submittedName>
        <fullName evidence="1">Uncharacterized protein</fullName>
    </submittedName>
</protein>
<dbReference type="EMBL" id="CM017325">
    <property type="protein sequence ID" value="KAE8057037.1"/>
    <property type="molecule type" value="Genomic_DNA"/>
</dbReference>
<proteinExistence type="predicted"/>
<dbReference type="AlphaFoldDB" id="A0A5N6RB36"/>
<evidence type="ECO:0000313" key="2">
    <source>
        <dbReference type="Proteomes" id="UP000327013"/>
    </source>
</evidence>
<reference evidence="1 2" key="1">
    <citation type="submission" date="2019-06" db="EMBL/GenBank/DDBJ databases">
        <title>A chromosomal-level reference genome of Carpinus fangiana (Coryloideae, Betulaceae).</title>
        <authorList>
            <person name="Yang X."/>
            <person name="Wang Z."/>
            <person name="Zhang L."/>
            <person name="Hao G."/>
            <person name="Liu J."/>
            <person name="Yang Y."/>
        </authorList>
    </citation>
    <scope>NUCLEOTIDE SEQUENCE [LARGE SCALE GENOMIC DNA]</scope>
    <source>
        <strain evidence="1">Cfa_2016G</strain>
        <tissue evidence="1">Leaf</tissue>
    </source>
</reference>
<evidence type="ECO:0000313" key="1">
    <source>
        <dbReference type="EMBL" id="KAE8057037.1"/>
    </source>
</evidence>
<dbReference type="OrthoDB" id="1509896at2759"/>
<name>A0A5N6RB36_9ROSI</name>
<dbReference type="Proteomes" id="UP000327013">
    <property type="component" value="Chromosome 5"/>
</dbReference>